<dbReference type="RefSeq" id="WP_259039997.1">
    <property type="nucleotide sequence ID" value="NZ_JANUBL010000003.1"/>
</dbReference>
<dbReference type="PANTHER" id="PTHR12526">
    <property type="entry name" value="GLYCOSYLTRANSFERASE"/>
    <property type="match status" value="1"/>
</dbReference>
<dbReference type="AlphaFoldDB" id="A0A9X2V5D7"/>
<dbReference type="Pfam" id="PF00534">
    <property type="entry name" value="Glycos_transf_1"/>
    <property type="match status" value="1"/>
</dbReference>
<dbReference type="Pfam" id="PF13579">
    <property type="entry name" value="Glyco_trans_4_4"/>
    <property type="match status" value="1"/>
</dbReference>
<dbReference type="Gene3D" id="3.40.50.2000">
    <property type="entry name" value="Glycogen Phosphorylase B"/>
    <property type="match status" value="2"/>
</dbReference>
<feature type="domain" description="Glycosyltransferase subfamily 4-like N-terminal" evidence="2">
    <location>
        <begin position="14"/>
        <end position="184"/>
    </location>
</feature>
<evidence type="ECO:0000313" key="3">
    <source>
        <dbReference type="EMBL" id="MCS4121622.1"/>
    </source>
</evidence>
<dbReference type="GO" id="GO:0016757">
    <property type="term" value="F:glycosyltransferase activity"/>
    <property type="evidence" value="ECO:0007669"/>
    <property type="project" value="InterPro"/>
</dbReference>
<proteinExistence type="predicted"/>
<evidence type="ECO:0000313" key="4">
    <source>
        <dbReference type="Proteomes" id="UP001155144"/>
    </source>
</evidence>
<gene>
    <name evidence="3" type="ORF">GGP45_001975</name>
</gene>
<sequence>MRIGILYYGPYPQNRGIEQLAHALRCIGHEPYIVGRIPSSGKRVSAFQGFPVIQLPKENEQPLVEKPIPFNPYWLRAVESVAHERNLDALIARETPLAYPVLRAARRLDIPAFLDMRENMRAMYAKAPRRNPIKRLVRSRFIVGAYESWMVPKFDHILTVSQELKDWAIEEFGLVEGQVSVLGNYPTDQFLDGARQARKEATVSSDEGTVTLIHTGWVLESRGIQDVIRALRRLLDRGVGSIQFRIVGDGNNSGSYVGPLKELTADLGLEEVVQFEPYPSNGDLPGILAASDIGVCSYHLNEHTHQTLPGKLFEYMAVGLPVFSSARRPVVRILEKEQCGVVYSDRDPETIAETLRPLIENASLRQEMGQRGIEAIEGTYNESRYVEVLETVFGRKRTTTSQPEHA</sequence>
<reference evidence="3" key="1">
    <citation type="submission" date="2022-08" db="EMBL/GenBank/DDBJ databases">
        <title>Genomic Encyclopedia of Type Strains, Phase V (KMG-V): Genome sequencing to study the core and pangenomes of soil and plant-associated prokaryotes.</title>
        <authorList>
            <person name="Whitman W."/>
        </authorList>
    </citation>
    <scope>NUCLEOTIDE SEQUENCE</scope>
    <source>
        <strain evidence="3">SP3026</strain>
    </source>
</reference>
<evidence type="ECO:0000259" key="1">
    <source>
        <dbReference type="Pfam" id="PF00534"/>
    </source>
</evidence>
<name>A0A9X2V5D7_9BACT</name>
<organism evidence="3 4">
    <name type="scientific">Salinibacter ruber</name>
    <dbReference type="NCBI Taxonomy" id="146919"/>
    <lineage>
        <taxon>Bacteria</taxon>
        <taxon>Pseudomonadati</taxon>
        <taxon>Rhodothermota</taxon>
        <taxon>Rhodothermia</taxon>
        <taxon>Rhodothermales</taxon>
        <taxon>Salinibacteraceae</taxon>
        <taxon>Salinibacter</taxon>
    </lineage>
</organism>
<dbReference type="Proteomes" id="UP001155144">
    <property type="component" value="Unassembled WGS sequence"/>
</dbReference>
<comment type="caution">
    <text evidence="3">The sequence shown here is derived from an EMBL/GenBank/DDBJ whole genome shotgun (WGS) entry which is preliminary data.</text>
</comment>
<dbReference type="EMBL" id="JANUBL010000003">
    <property type="protein sequence ID" value="MCS4121622.1"/>
    <property type="molecule type" value="Genomic_DNA"/>
</dbReference>
<feature type="domain" description="Glycosyl transferase family 1" evidence="1">
    <location>
        <begin position="205"/>
        <end position="373"/>
    </location>
</feature>
<protein>
    <submittedName>
        <fullName evidence="3">Glycosyltransferase involved in cell wall biosynthesis</fullName>
    </submittedName>
</protein>
<evidence type="ECO:0000259" key="2">
    <source>
        <dbReference type="Pfam" id="PF13579"/>
    </source>
</evidence>
<accession>A0A9X2V5D7</accession>
<dbReference type="InterPro" id="IPR001296">
    <property type="entry name" value="Glyco_trans_1"/>
</dbReference>
<dbReference type="SUPFAM" id="SSF53756">
    <property type="entry name" value="UDP-Glycosyltransferase/glycogen phosphorylase"/>
    <property type="match status" value="1"/>
</dbReference>
<dbReference type="InterPro" id="IPR028098">
    <property type="entry name" value="Glyco_trans_4-like_N"/>
</dbReference>